<dbReference type="Proteomes" id="UP001224926">
    <property type="component" value="Chromosome"/>
</dbReference>
<name>A0AAF0T5T6_9EURY</name>
<proteinExistence type="predicted"/>
<protein>
    <submittedName>
        <fullName evidence="2">Uncharacterized protein</fullName>
    </submittedName>
</protein>
<sequence>MFEGEHESAHDQLENVFEVLAALNEEVADARTTRSEAEIRAIVRDELEKAGVLESESDDR</sequence>
<evidence type="ECO:0000313" key="2">
    <source>
        <dbReference type="EMBL" id="WMT07864.1"/>
    </source>
</evidence>
<evidence type="ECO:0000313" key="3">
    <source>
        <dbReference type="Proteomes" id="UP001224926"/>
    </source>
</evidence>
<evidence type="ECO:0000256" key="1">
    <source>
        <dbReference type="SAM" id="Coils"/>
    </source>
</evidence>
<organism evidence="2 3">
    <name type="scientific">Natrinema thermotolerans</name>
    <dbReference type="NCBI Taxonomy" id="121872"/>
    <lineage>
        <taxon>Archaea</taxon>
        <taxon>Methanobacteriati</taxon>
        <taxon>Methanobacteriota</taxon>
        <taxon>Stenosarchaea group</taxon>
        <taxon>Halobacteria</taxon>
        <taxon>Halobacteriales</taxon>
        <taxon>Natrialbaceae</taxon>
        <taxon>Natrinema</taxon>
    </lineage>
</organism>
<gene>
    <name evidence="2" type="ORF">NP511_21135</name>
</gene>
<accession>A0AAF0T5T6</accession>
<keyword evidence="1" id="KW-0175">Coiled coil</keyword>
<dbReference type="RefSeq" id="WP_084158344.1">
    <property type="nucleotide sequence ID" value="NZ_CP101873.1"/>
</dbReference>
<reference evidence="2 3" key="1">
    <citation type="submission" date="2022-07" db="EMBL/GenBank/DDBJ databases">
        <title>Two temperate virus in Haloterrigena jeotgali A29.</title>
        <authorList>
            <person name="Deng X."/>
        </authorList>
    </citation>
    <scope>NUCLEOTIDE SEQUENCE [LARGE SCALE GENOMIC DNA]</scope>
    <source>
        <strain evidence="2 3">A29</strain>
    </source>
</reference>
<keyword evidence="3" id="KW-1185">Reference proteome</keyword>
<dbReference type="GeneID" id="39864969"/>
<dbReference type="AlphaFoldDB" id="A0AAF0T5T6"/>
<feature type="coiled-coil region" evidence="1">
    <location>
        <begin position="6"/>
        <end position="40"/>
    </location>
</feature>
<dbReference type="EMBL" id="CP101873">
    <property type="protein sequence ID" value="WMT07864.1"/>
    <property type="molecule type" value="Genomic_DNA"/>
</dbReference>